<evidence type="ECO:0000313" key="2">
    <source>
        <dbReference type="Proteomes" id="UP001185331"/>
    </source>
</evidence>
<dbReference type="AlphaFoldDB" id="A0AAE3XI21"/>
<gene>
    <name evidence="1" type="ORF">J2Y00_005052</name>
</gene>
<reference evidence="1" key="1">
    <citation type="submission" date="2023-07" db="EMBL/GenBank/DDBJ databases">
        <title>Sorghum-associated microbial communities from plants grown in Nebraska, USA.</title>
        <authorList>
            <person name="Schachtman D."/>
        </authorList>
    </citation>
    <scope>NUCLEOTIDE SEQUENCE</scope>
    <source>
        <strain evidence="1">BE330</strain>
    </source>
</reference>
<sequence>MPLTAQLGGARLVSVELTPEAFDALRGERALQMRCCEARAIPKRSVRGLPFFAHGARGEC</sequence>
<dbReference type="EMBL" id="JAVDQK010000033">
    <property type="protein sequence ID" value="MDR6221416.1"/>
    <property type="molecule type" value="Genomic_DNA"/>
</dbReference>
<protein>
    <submittedName>
        <fullName evidence="1">Uncharacterized protein</fullName>
    </submittedName>
</protein>
<dbReference type="Proteomes" id="UP001185331">
    <property type="component" value="Unassembled WGS sequence"/>
</dbReference>
<evidence type="ECO:0000313" key="1">
    <source>
        <dbReference type="EMBL" id="MDR6221416.1"/>
    </source>
</evidence>
<dbReference type="RefSeq" id="WP_309859436.1">
    <property type="nucleotide sequence ID" value="NZ_JAVDQJ010000033.1"/>
</dbReference>
<organism evidence="1 2">
    <name type="scientific">Deinococcus soli</name>
    <name type="common">ex Cha et al. 2016</name>
    <dbReference type="NCBI Taxonomy" id="1309411"/>
    <lineage>
        <taxon>Bacteria</taxon>
        <taxon>Thermotogati</taxon>
        <taxon>Deinococcota</taxon>
        <taxon>Deinococci</taxon>
        <taxon>Deinococcales</taxon>
        <taxon>Deinococcaceae</taxon>
        <taxon>Deinococcus</taxon>
    </lineage>
</organism>
<proteinExistence type="predicted"/>
<accession>A0AAE3XI21</accession>
<comment type="caution">
    <text evidence="1">The sequence shown here is derived from an EMBL/GenBank/DDBJ whole genome shotgun (WGS) entry which is preliminary data.</text>
</comment>
<name>A0AAE3XI21_9DEIO</name>